<evidence type="ECO:0000313" key="1">
    <source>
        <dbReference type="EMBL" id="KAF2170597.1"/>
    </source>
</evidence>
<dbReference type="GeneID" id="54558193"/>
<evidence type="ECO:0008006" key="3">
    <source>
        <dbReference type="Google" id="ProtNLM"/>
    </source>
</evidence>
<organism evidence="1 2">
    <name type="scientific">Zasmidium cellare ATCC 36951</name>
    <dbReference type="NCBI Taxonomy" id="1080233"/>
    <lineage>
        <taxon>Eukaryota</taxon>
        <taxon>Fungi</taxon>
        <taxon>Dikarya</taxon>
        <taxon>Ascomycota</taxon>
        <taxon>Pezizomycotina</taxon>
        <taxon>Dothideomycetes</taxon>
        <taxon>Dothideomycetidae</taxon>
        <taxon>Mycosphaerellales</taxon>
        <taxon>Mycosphaerellaceae</taxon>
        <taxon>Zasmidium</taxon>
    </lineage>
</organism>
<protein>
    <recommendedName>
        <fullName evidence="3">F-box domain-containing protein</fullName>
    </recommendedName>
</protein>
<keyword evidence="2" id="KW-1185">Reference proteome</keyword>
<dbReference type="Proteomes" id="UP000799537">
    <property type="component" value="Unassembled WGS sequence"/>
</dbReference>
<gene>
    <name evidence="1" type="ORF">M409DRAFT_19414</name>
</gene>
<name>A0A6A6CTL3_ZASCE</name>
<proteinExistence type="predicted"/>
<dbReference type="EMBL" id="ML993585">
    <property type="protein sequence ID" value="KAF2170597.1"/>
    <property type="molecule type" value="Genomic_DNA"/>
</dbReference>
<accession>A0A6A6CTL3</accession>
<evidence type="ECO:0000313" key="2">
    <source>
        <dbReference type="Proteomes" id="UP000799537"/>
    </source>
</evidence>
<sequence length="437" mass="49388">MKQLPEELLQLICENLCPWGYTSCREIDNTLLATLRSLSLANKALRRIAQPVMLQTLNFEKRRWSQVRSLLRLVSKQPHLARFVREITVPDWLSYEEEEDEKHSSLSATEAHVIQGLAKGLPASQELRHRLHADLVAGSKDAEFTMLLSLCSKLEYLHAKLPGPLDNYWIQHFLAQAAESAAANLGFAGFRCLRHVELNTSESGGLELITITPLLCLPALRKLSCWVLNCDEHEIPAIRSPIKSLQLRQALLEEEGLGKLLAVCPDVNDLQIEWGFSFISLLGDYDRWGGVLRKFGAKLVSLSIDISDCEEDEDLPIGTIGDLSSLSRLKTLTLPFDSLCDSELSVGDQLPLPDLLPPSLKTLYVWSSDTLNTRAKMKAYYDLQLTGLIHDTRFQALDKITLDRVPMLKIDLKGTDWKLSREESKWATLSRFKWNEN</sequence>
<dbReference type="RefSeq" id="XP_033671486.1">
    <property type="nucleotide sequence ID" value="XM_033804921.1"/>
</dbReference>
<dbReference type="AlphaFoldDB" id="A0A6A6CTL3"/>
<reference evidence="1" key="1">
    <citation type="journal article" date="2020" name="Stud. Mycol.">
        <title>101 Dothideomycetes genomes: a test case for predicting lifestyles and emergence of pathogens.</title>
        <authorList>
            <person name="Haridas S."/>
            <person name="Albert R."/>
            <person name="Binder M."/>
            <person name="Bloem J."/>
            <person name="Labutti K."/>
            <person name="Salamov A."/>
            <person name="Andreopoulos B."/>
            <person name="Baker S."/>
            <person name="Barry K."/>
            <person name="Bills G."/>
            <person name="Bluhm B."/>
            <person name="Cannon C."/>
            <person name="Castanera R."/>
            <person name="Culley D."/>
            <person name="Daum C."/>
            <person name="Ezra D."/>
            <person name="Gonzalez J."/>
            <person name="Henrissat B."/>
            <person name="Kuo A."/>
            <person name="Liang C."/>
            <person name="Lipzen A."/>
            <person name="Lutzoni F."/>
            <person name="Magnuson J."/>
            <person name="Mondo S."/>
            <person name="Nolan M."/>
            <person name="Ohm R."/>
            <person name="Pangilinan J."/>
            <person name="Park H.-J."/>
            <person name="Ramirez L."/>
            <person name="Alfaro M."/>
            <person name="Sun H."/>
            <person name="Tritt A."/>
            <person name="Yoshinaga Y."/>
            <person name="Zwiers L.-H."/>
            <person name="Turgeon B."/>
            <person name="Goodwin S."/>
            <person name="Spatafora J."/>
            <person name="Crous P."/>
            <person name="Grigoriev I."/>
        </authorList>
    </citation>
    <scope>NUCLEOTIDE SEQUENCE</scope>
    <source>
        <strain evidence="1">ATCC 36951</strain>
    </source>
</reference>